<dbReference type="Gene3D" id="1.10.150.870">
    <property type="match status" value="1"/>
</dbReference>
<dbReference type="NCBIfam" id="NF004226">
    <property type="entry name" value="PRK05673.1"/>
    <property type="match status" value="1"/>
</dbReference>
<evidence type="ECO:0000256" key="4">
    <source>
        <dbReference type="ARBA" id="ARBA00019114"/>
    </source>
</evidence>
<dbReference type="SMART" id="SM00481">
    <property type="entry name" value="POLIIIAc"/>
    <property type="match status" value="1"/>
</dbReference>
<keyword evidence="8" id="KW-0239">DNA-directed DNA polymerase</keyword>
<evidence type="ECO:0000256" key="11">
    <source>
        <dbReference type="ARBA" id="ARBA00049244"/>
    </source>
</evidence>
<dbReference type="EC" id="2.7.7.7" evidence="3"/>
<dbReference type="InterPro" id="IPR004365">
    <property type="entry name" value="NA-bd_OB_tRNA"/>
</dbReference>
<dbReference type="Pfam" id="PF14579">
    <property type="entry name" value="HHH_6"/>
    <property type="match status" value="1"/>
</dbReference>
<dbReference type="GO" id="GO:0006260">
    <property type="term" value="P:DNA replication"/>
    <property type="evidence" value="ECO:0007669"/>
    <property type="project" value="UniProtKB-KW"/>
</dbReference>
<comment type="subcellular location">
    <subcellularLocation>
        <location evidence="1">Cytoplasm</location>
    </subcellularLocation>
</comment>
<evidence type="ECO:0000256" key="5">
    <source>
        <dbReference type="ARBA" id="ARBA00022679"/>
    </source>
</evidence>
<dbReference type="CDD" id="cd04485">
    <property type="entry name" value="DnaE_OBF"/>
    <property type="match status" value="1"/>
</dbReference>
<dbReference type="InterPro" id="IPR029460">
    <property type="entry name" value="DNAPol_HHH"/>
</dbReference>
<sequence length="1125" mass="123367">MVPLQTKTAFSLLQSPMMPSQLVASAKAKGYTAVAMTDNDVLYGMDNFYRAAKSADIKPILGLTITIQGLATSQHYPMVLLVENQTGYHNLLAISSLLKTTSEAVTFDMLTAYLAGLYIVLPSVGELPVILGAEPERAMDMVQSISAVTDANHVFLGVSTGMRDELIMQLRQLSENTGARLLALTEVDYADPQDQFAAQVIRKIGQGEVIANVAQAQREPATAYLESAEEWTAEFVARGLGDAVANTDWIAEHSEFELVKSKVTLPPFETPNGQTSADYLRELATTGLKNRLHGLSVDETVYQERLAHELDVIVELGFADYFLIVWDVLNFAHKSAIRTGPGRGSAAGSLVAYTLWITDVDPIAYDLLFERFLNPERAQMPDIDIDIPDNRREEVLSYLHEKYGHERVAQIITFSTMAQRAVIRDVARVFGLNPTQIDALSKSMPRDAANLEAAYESSQPFRNALIDLPVDGELLYQTARKLEGLPRNSSLHAAGVVLSADPLVQTMPVQLGEDGRLVTQLPKGPVEALGLLKMDFLALSNLNILDIALREIQKTEEGANFNIANINLNDDATLRLFRHGMTNGVFQFESAGMKNILRQLQPDSFEDIVAANALFRPGPMQNIPHFVARKHGQEKQDVPDQSMADILAPTYGVIVYQEQVMRVAQQFAGFSLGGADLLRRAMSKKDGAKIAAMKTDFIAGAVANGHDEKVAEQVFGYIETFAQYGFNRSHAVAYSKLAFQLAYIKAHYPAAFYKAVLNDAIADKKKVGAYIAEAKASGVKLLGPSINHSWQGYSMNKQGELQMGLASIAGMRRDFRESILKERQENGAYKDLGNLIGRLESKYRKVEQLEPLVYAGALDEFGFNRKSILASLQGFIDAIGLAGESMSLFASLTPKVREIEDFTPAEKLGYERDYLGVYLSGHPIEPYLAAIPDNSHTDISSLAVGMNQATVVIYVENVKKIRTKKGDQMAFVDGMDLSGSISITLFPQLFQRVAPLLVPEKVLVVTGKVEQQRGRDDIQIVANTIVEASQFIKRFENQTEQVATTEPGTGRWYLRITAAAQAAGALDALNAVVMSHHGNNPVLAVYEADGKKLALGQRNWLSAGDATMKALQEVLGANNVVFQAD</sequence>
<dbReference type="GO" id="GO:0003676">
    <property type="term" value="F:nucleic acid binding"/>
    <property type="evidence" value="ECO:0007669"/>
    <property type="project" value="InterPro"/>
</dbReference>
<dbReference type="Pfam" id="PF01336">
    <property type="entry name" value="tRNA_anti-codon"/>
    <property type="match status" value="1"/>
</dbReference>
<dbReference type="Gene3D" id="1.10.10.1600">
    <property type="entry name" value="Bacterial DNA polymerase III alpha subunit, thumb domain"/>
    <property type="match status" value="1"/>
</dbReference>
<evidence type="ECO:0000256" key="8">
    <source>
        <dbReference type="ARBA" id="ARBA00022932"/>
    </source>
</evidence>
<evidence type="ECO:0000256" key="9">
    <source>
        <dbReference type="ARBA" id="ARBA00025611"/>
    </source>
</evidence>
<evidence type="ECO:0000313" key="12">
    <source>
        <dbReference type="EMBL" id="MBC6499594.1"/>
    </source>
</evidence>
<comment type="function">
    <text evidence="9">DNA polymerase III is a complex, multichain enzyme responsible for most of the replicative synthesis in bacteria. This DNA polymerase also exhibits 3' to 5' exonuclease activity. The alpha chain is the DNA polymerase.</text>
</comment>
<dbReference type="Pfam" id="PF02811">
    <property type="entry name" value="PHP"/>
    <property type="match status" value="1"/>
</dbReference>
<dbReference type="CDD" id="cd07431">
    <property type="entry name" value="PHP_PolIIIA"/>
    <property type="match status" value="1"/>
</dbReference>
<dbReference type="SUPFAM" id="SSF89550">
    <property type="entry name" value="PHP domain-like"/>
    <property type="match status" value="1"/>
</dbReference>
<keyword evidence="7" id="KW-0235">DNA replication</keyword>
<comment type="caution">
    <text evidence="12">The sequence shown here is derived from an EMBL/GenBank/DDBJ whole genome shotgun (WGS) entry which is preliminary data.</text>
</comment>
<dbReference type="GO" id="GO:0003887">
    <property type="term" value="F:DNA-directed DNA polymerase activity"/>
    <property type="evidence" value="ECO:0007669"/>
    <property type="project" value="UniProtKB-KW"/>
</dbReference>
<dbReference type="GO" id="GO:0005737">
    <property type="term" value="C:cytoplasm"/>
    <property type="evidence" value="ECO:0007669"/>
    <property type="project" value="UniProtKB-SubCell"/>
</dbReference>
<dbReference type="InterPro" id="IPR040982">
    <property type="entry name" value="DNA_pol3_finger"/>
</dbReference>
<keyword evidence="6 12" id="KW-0548">Nucleotidyltransferase</keyword>
<dbReference type="InterPro" id="IPR041931">
    <property type="entry name" value="DNA_pol3_alpha_thumb_dom"/>
</dbReference>
<dbReference type="InterPro" id="IPR016195">
    <property type="entry name" value="Pol/histidinol_Pase-like"/>
</dbReference>
<dbReference type="InterPro" id="IPR004013">
    <property type="entry name" value="PHP_dom"/>
</dbReference>
<dbReference type="Pfam" id="PF17657">
    <property type="entry name" value="DNA_pol3_finger"/>
    <property type="match status" value="1"/>
</dbReference>
<evidence type="ECO:0000313" key="13">
    <source>
        <dbReference type="Proteomes" id="UP000650485"/>
    </source>
</evidence>
<protein>
    <recommendedName>
        <fullName evidence="4">DNA polymerase III subunit alpha</fullName>
        <ecNumber evidence="3">2.7.7.7</ecNumber>
    </recommendedName>
</protein>
<dbReference type="PANTHER" id="PTHR32294:SF0">
    <property type="entry name" value="DNA POLYMERASE III SUBUNIT ALPHA"/>
    <property type="match status" value="1"/>
</dbReference>
<organism evidence="12 13">
    <name type="scientific">Weissella confusa</name>
    <name type="common">Lactobacillus confusus</name>
    <dbReference type="NCBI Taxonomy" id="1583"/>
    <lineage>
        <taxon>Bacteria</taxon>
        <taxon>Bacillati</taxon>
        <taxon>Bacillota</taxon>
        <taxon>Bacilli</taxon>
        <taxon>Lactobacillales</taxon>
        <taxon>Lactobacillaceae</taxon>
        <taxon>Weissella</taxon>
    </lineage>
</organism>
<evidence type="ECO:0000256" key="3">
    <source>
        <dbReference type="ARBA" id="ARBA00012417"/>
    </source>
</evidence>
<dbReference type="AlphaFoldDB" id="A0A413FRN6"/>
<dbReference type="InterPro" id="IPR011708">
    <property type="entry name" value="DNA_pol3_alpha_NTPase_dom"/>
</dbReference>
<dbReference type="InterPro" id="IPR003141">
    <property type="entry name" value="Pol/His_phosphatase_N"/>
</dbReference>
<evidence type="ECO:0000256" key="6">
    <source>
        <dbReference type="ARBA" id="ARBA00022695"/>
    </source>
</evidence>
<proteinExistence type="inferred from homology"/>
<name>A0A413FRN6_WEICO</name>
<dbReference type="EMBL" id="JACSZT010000020">
    <property type="protein sequence ID" value="MBC6499594.1"/>
    <property type="molecule type" value="Genomic_DNA"/>
</dbReference>
<reference evidence="12" key="1">
    <citation type="submission" date="2020-08" db="EMBL/GenBank/DDBJ databases">
        <title>Complete genome sequence of Weissella confusa strain FS54 provides insights into metabolic potential.</title>
        <authorList>
            <person name="Fhoula I."/>
            <person name="Najjari A."/>
            <person name="Lekired A."/>
            <person name="Bessrour-Aouam N."/>
            <person name="Jaballah S."/>
            <person name="Klibi N."/>
            <person name="Ouzari H.-I."/>
        </authorList>
    </citation>
    <scope>NUCLEOTIDE SEQUENCE</scope>
    <source>
        <strain evidence="12">FS54</strain>
    </source>
</reference>
<comment type="similarity">
    <text evidence="2">Belongs to the DNA polymerase type-C family. DnaE subfamily.</text>
</comment>
<evidence type="ECO:0000256" key="1">
    <source>
        <dbReference type="ARBA" id="ARBA00004496"/>
    </source>
</evidence>
<dbReference type="GO" id="GO:0008408">
    <property type="term" value="F:3'-5' exonuclease activity"/>
    <property type="evidence" value="ECO:0007669"/>
    <property type="project" value="InterPro"/>
</dbReference>
<dbReference type="NCBIfam" id="TIGR00594">
    <property type="entry name" value="polc"/>
    <property type="match status" value="1"/>
</dbReference>
<dbReference type="Proteomes" id="UP000650485">
    <property type="component" value="Unassembled WGS sequence"/>
</dbReference>
<accession>A0A413FRN6</accession>
<comment type="catalytic activity">
    <reaction evidence="11">
        <text>DNA(n) + a 2'-deoxyribonucleoside 5'-triphosphate = DNA(n+1) + diphosphate</text>
        <dbReference type="Rhea" id="RHEA:22508"/>
        <dbReference type="Rhea" id="RHEA-COMP:17339"/>
        <dbReference type="Rhea" id="RHEA-COMP:17340"/>
        <dbReference type="ChEBI" id="CHEBI:33019"/>
        <dbReference type="ChEBI" id="CHEBI:61560"/>
        <dbReference type="ChEBI" id="CHEBI:173112"/>
        <dbReference type="EC" id="2.7.7.7"/>
    </reaction>
</comment>
<dbReference type="InterPro" id="IPR004805">
    <property type="entry name" value="DnaE2/DnaE/PolC"/>
</dbReference>
<gene>
    <name evidence="12" type="primary">dnaE</name>
    <name evidence="12" type="ORF">H7R52_15820</name>
</gene>
<evidence type="ECO:0000256" key="7">
    <source>
        <dbReference type="ARBA" id="ARBA00022705"/>
    </source>
</evidence>
<dbReference type="Pfam" id="PF07733">
    <property type="entry name" value="DNA_pol3_alpha"/>
    <property type="match status" value="1"/>
</dbReference>
<keyword evidence="5 12" id="KW-0808">Transferase</keyword>
<comment type="subunit">
    <text evidence="10">DNA polymerase III contains a core (composed of alpha, epsilon and theta chains) that associates with a tau subunit. This core dimerizes to form the POLIII' complex. PolIII' associates with the gamma complex (composed of gamma, delta, delta', psi and chi chains) and with the beta chain to form the complete DNA polymerase III complex.</text>
</comment>
<evidence type="ECO:0000256" key="2">
    <source>
        <dbReference type="ARBA" id="ARBA00009496"/>
    </source>
</evidence>
<evidence type="ECO:0000256" key="10">
    <source>
        <dbReference type="ARBA" id="ARBA00026073"/>
    </source>
</evidence>
<dbReference type="PANTHER" id="PTHR32294">
    <property type="entry name" value="DNA POLYMERASE III SUBUNIT ALPHA"/>
    <property type="match status" value="1"/>
</dbReference>
<dbReference type="RefSeq" id="WP_118703869.1">
    <property type="nucleotide sequence ID" value="NZ_CABJBN010000002.1"/>
</dbReference>
<dbReference type="Gene3D" id="3.20.20.140">
    <property type="entry name" value="Metal-dependent hydrolases"/>
    <property type="match status" value="1"/>
</dbReference>